<evidence type="ECO:0000313" key="2">
    <source>
        <dbReference type="Proteomes" id="UP000177798"/>
    </source>
</evidence>
<dbReference type="EMBL" id="CP017818">
    <property type="protein sequence ID" value="APA09552.1"/>
    <property type="molecule type" value="Genomic_DNA"/>
</dbReference>
<dbReference type="RefSeq" id="XP_001593388.1">
    <property type="nucleotide sequence ID" value="XM_001593338.1"/>
</dbReference>
<dbReference type="KEGG" id="ssl:SS1G_06310"/>
<evidence type="ECO:0000313" key="1">
    <source>
        <dbReference type="EMBL" id="APA09552.1"/>
    </source>
</evidence>
<accession>A0A1D9Q417</accession>
<sequence>MSQGTAWCIFDKTGERYNYGTLNFRTPESTLGATKWIELGRSVAPNFVFIPLVLHDPLSYQVFSSPAFPHNFQEDGKRK</sequence>
<organism evidence="1 2">
    <name type="scientific">Sclerotinia sclerotiorum (strain ATCC 18683 / 1980 / Ss-1)</name>
    <name type="common">White mold</name>
    <name type="synonym">Whetzelinia sclerotiorum</name>
    <dbReference type="NCBI Taxonomy" id="665079"/>
    <lineage>
        <taxon>Eukaryota</taxon>
        <taxon>Fungi</taxon>
        <taxon>Dikarya</taxon>
        <taxon>Ascomycota</taxon>
        <taxon>Pezizomycotina</taxon>
        <taxon>Leotiomycetes</taxon>
        <taxon>Helotiales</taxon>
        <taxon>Sclerotiniaceae</taxon>
        <taxon>Sclerotinia</taxon>
    </lineage>
</organism>
<name>A0A1D9Q417_SCLS1</name>
<dbReference type="VEuPathDB" id="FungiDB:sscle_05g043220"/>
<reference evidence="2" key="1">
    <citation type="journal article" date="2017" name="Genome Biol. Evol.">
        <title>The complete genome sequence of the phytopathogenic fungus Sclerotinia sclerotiorum reveals insights into the genome architecture of broad host range pathogens.</title>
        <authorList>
            <person name="Derbyshire M."/>
            <person name="Denton-Giles M."/>
            <person name="Hegedus D."/>
            <person name="Seifbarghy S."/>
            <person name="Rollins J."/>
            <person name="van Kan J."/>
            <person name="Seidl M.F."/>
            <person name="Faino L."/>
            <person name="Mbengue M."/>
            <person name="Navaud O."/>
            <person name="Raffaele S."/>
            <person name="Hammond-Kosack K."/>
            <person name="Heard S."/>
            <person name="Oliver R."/>
        </authorList>
    </citation>
    <scope>NUCLEOTIDE SEQUENCE [LARGE SCALE GENOMIC DNA]</scope>
    <source>
        <strain evidence="2">ATCC 18683 / 1980 / Ss-1</strain>
    </source>
</reference>
<protein>
    <submittedName>
        <fullName evidence="1">Uncharacterized protein</fullName>
    </submittedName>
</protein>
<dbReference type="Proteomes" id="UP000177798">
    <property type="component" value="Chromosome 5"/>
</dbReference>
<gene>
    <name evidence="1" type="ORF">sscle_05g043220</name>
</gene>
<dbReference type="AlphaFoldDB" id="A0A1D9Q417"/>
<proteinExistence type="predicted"/>